<reference evidence="1 2" key="1">
    <citation type="submission" date="2019-02" db="EMBL/GenBank/DDBJ databases">
        <title>Comparative genomic analysis of the Hafnia genus genomes.</title>
        <authorList>
            <person name="Zhiqiu Y."/>
            <person name="Chao Y."/>
            <person name="Yuhui D."/>
            <person name="Di H."/>
            <person name="Bin L."/>
        </authorList>
    </citation>
    <scope>NUCLEOTIDE SEQUENCE [LARGE SCALE GENOMIC DNA]</scope>
    <source>
        <strain evidence="1 2">PCM_1210</strain>
    </source>
</reference>
<dbReference type="AlphaFoldDB" id="A0ABD7Q2E6"/>
<accession>A0ABD7Q2E6</accession>
<name>A0ABD7Q2E6_HAFAL</name>
<protein>
    <submittedName>
        <fullName evidence="1">Uncharacterized protein</fullName>
    </submittedName>
</protein>
<sequence length="86" mass="9930">MTNSEKYHYDSIRKLLVGVGIAEADAVTAAYHAVEYSRKNRQASFDAILREAKWYAKHNKAAPAPSIKREIRQARLPRMPKWYVEP</sequence>
<evidence type="ECO:0000313" key="1">
    <source>
        <dbReference type="EMBL" id="TBL66663.1"/>
    </source>
</evidence>
<gene>
    <name evidence="1" type="ORF">EYY96_16965</name>
</gene>
<organism evidence="1 2">
    <name type="scientific">Hafnia alvei</name>
    <dbReference type="NCBI Taxonomy" id="569"/>
    <lineage>
        <taxon>Bacteria</taxon>
        <taxon>Pseudomonadati</taxon>
        <taxon>Pseudomonadota</taxon>
        <taxon>Gammaproteobacteria</taxon>
        <taxon>Enterobacterales</taxon>
        <taxon>Hafniaceae</taxon>
        <taxon>Hafnia</taxon>
    </lineage>
</organism>
<dbReference type="RefSeq" id="WP_130971353.1">
    <property type="nucleotide sequence ID" value="NZ_CAMLAG010000105.1"/>
</dbReference>
<comment type="caution">
    <text evidence="1">The sequence shown here is derived from an EMBL/GenBank/DDBJ whole genome shotgun (WGS) entry which is preliminary data.</text>
</comment>
<dbReference type="Proteomes" id="UP000291600">
    <property type="component" value="Unassembled WGS sequence"/>
</dbReference>
<dbReference type="EMBL" id="SITJ01000076">
    <property type="protein sequence ID" value="TBL66663.1"/>
    <property type="molecule type" value="Genomic_DNA"/>
</dbReference>
<proteinExistence type="predicted"/>
<evidence type="ECO:0000313" key="2">
    <source>
        <dbReference type="Proteomes" id="UP000291600"/>
    </source>
</evidence>